<proteinExistence type="predicted"/>
<gene>
    <name evidence="2" type="ORF">GWI33_005057</name>
</gene>
<evidence type="ECO:0008006" key="4">
    <source>
        <dbReference type="Google" id="ProtNLM"/>
    </source>
</evidence>
<accession>A0A834IM64</accession>
<dbReference type="OrthoDB" id="6777517at2759"/>
<reference evidence="2" key="1">
    <citation type="submission" date="2020-08" db="EMBL/GenBank/DDBJ databases">
        <title>Genome sequencing and assembly of the red palm weevil Rhynchophorus ferrugineus.</title>
        <authorList>
            <person name="Dias G.B."/>
            <person name="Bergman C.M."/>
            <person name="Manee M."/>
        </authorList>
    </citation>
    <scope>NUCLEOTIDE SEQUENCE</scope>
    <source>
        <strain evidence="2">AA-2017</strain>
        <tissue evidence="2">Whole larva</tissue>
    </source>
</reference>
<feature type="region of interest" description="Disordered" evidence="1">
    <location>
        <begin position="76"/>
        <end position="119"/>
    </location>
</feature>
<name>A0A834IM64_RHYFE</name>
<evidence type="ECO:0000256" key="1">
    <source>
        <dbReference type="SAM" id="MobiDB-lite"/>
    </source>
</evidence>
<comment type="caution">
    <text evidence="2">The sequence shown here is derived from an EMBL/GenBank/DDBJ whole genome shotgun (WGS) entry which is preliminary data.</text>
</comment>
<protein>
    <recommendedName>
        <fullName evidence="4">Reverse transcriptase domain-containing protein</fullName>
    </recommendedName>
</protein>
<dbReference type="Proteomes" id="UP000625711">
    <property type="component" value="Unassembled WGS sequence"/>
</dbReference>
<dbReference type="AlphaFoldDB" id="A0A834IM64"/>
<organism evidence="2 3">
    <name type="scientific">Rhynchophorus ferrugineus</name>
    <name type="common">Red palm weevil</name>
    <name type="synonym">Curculio ferrugineus</name>
    <dbReference type="NCBI Taxonomy" id="354439"/>
    <lineage>
        <taxon>Eukaryota</taxon>
        <taxon>Metazoa</taxon>
        <taxon>Ecdysozoa</taxon>
        <taxon>Arthropoda</taxon>
        <taxon>Hexapoda</taxon>
        <taxon>Insecta</taxon>
        <taxon>Pterygota</taxon>
        <taxon>Neoptera</taxon>
        <taxon>Endopterygota</taxon>
        <taxon>Coleoptera</taxon>
        <taxon>Polyphaga</taxon>
        <taxon>Cucujiformia</taxon>
        <taxon>Curculionidae</taxon>
        <taxon>Dryophthorinae</taxon>
        <taxon>Rhynchophorus</taxon>
    </lineage>
</organism>
<feature type="compositionally biased region" description="Basic and acidic residues" evidence="1">
    <location>
        <begin position="76"/>
        <end position="85"/>
    </location>
</feature>
<sequence>MLLRRGRSTIDALKIIADAVSRISEKAYQNREWAVLLTLDIKNAFNLAPWTGTGSGTSMIAYANDLAVGKAVDNDKGEARNDRLGTGDAQDGNGNSCGKTWVQNHGSETGRSGNSEPRHCELHGREASNFIKKLKRITPNIKGPSSVKRRMLATTVTSTILYATPTYAGRSNGIPIRDGPALTGYGVFGQYLHRIAKAENSNFWYCEYGYTLGRMLFVCPRWTALRVRANVECTCLVEESNMAELLQGGEEQKESVKRMFRGVIRTKCDVKSRRTTNLTIG</sequence>
<feature type="compositionally biased region" description="Polar residues" evidence="1">
    <location>
        <begin position="92"/>
        <end position="115"/>
    </location>
</feature>
<evidence type="ECO:0000313" key="2">
    <source>
        <dbReference type="EMBL" id="KAF7281163.1"/>
    </source>
</evidence>
<evidence type="ECO:0000313" key="3">
    <source>
        <dbReference type="Proteomes" id="UP000625711"/>
    </source>
</evidence>
<keyword evidence="3" id="KW-1185">Reference proteome</keyword>
<dbReference type="EMBL" id="JAACXV010000255">
    <property type="protein sequence ID" value="KAF7281163.1"/>
    <property type="molecule type" value="Genomic_DNA"/>
</dbReference>